<dbReference type="EMBL" id="KL367656">
    <property type="protein sequence ID" value="KFD60642.1"/>
    <property type="molecule type" value="Genomic_DNA"/>
</dbReference>
<feature type="region of interest" description="Disordered" evidence="1">
    <location>
        <begin position="1"/>
        <end position="28"/>
    </location>
</feature>
<feature type="compositionally biased region" description="Basic and acidic residues" evidence="1">
    <location>
        <begin position="12"/>
        <end position="24"/>
    </location>
</feature>
<evidence type="ECO:0000313" key="2">
    <source>
        <dbReference type="EMBL" id="KFD60642.1"/>
    </source>
</evidence>
<reference evidence="2" key="1">
    <citation type="journal article" date="2014" name="Nat. Genet.">
        <title>Genome and transcriptome of the porcine whipworm Trichuris suis.</title>
        <authorList>
            <person name="Jex A.R."/>
            <person name="Nejsum P."/>
            <person name="Schwarz E.M."/>
            <person name="Hu L."/>
            <person name="Young N.D."/>
            <person name="Hall R.S."/>
            <person name="Korhonen P.K."/>
            <person name="Liao S."/>
            <person name="Thamsborg S."/>
            <person name="Xia J."/>
            <person name="Xu P."/>
            <person name="Wang S."/>
            <person name="Scheerlinck J.P."/>
            <person name="Hofmann A."/>
            <person name="Sternberg P.W."/>
            <person name="Wang J."/>
            <person name="Gasser R.B."/>
        </authorList>
    </citation>
    <scope>NUCLEOTIDE SEQUENCE [LARGE SCALE GENOMIC DNA]</scope>
    <source>
        <strain evidence="2">DCEP-RM93F</strain>
    </source>
</reference>
<accession>A0A085MTU6</accession>
<protein>
    <submittedName>
        <fullName evidence="2">Uncharacterized protein</fullName>
    </submittedName>
</protein>
<sequence>MAPKRAHPAKSHRAEETKRRKESDQPGGSVEANILFEYDHMMVVETERRGNRFAGIVLRMEENIHATPYGLSSYQFELLKDSLRNSSRPTANPQKVSSVVYRHADRLAESTRRTGETGNSESVAKQLSYEQLLRRNEELVDLVYRLRQLRYGSRPLSIAKRLRTVNSKKESSTPRKPEQEVPIAEKFTRKRAGRPSITRASSRISERIRRRTKEQLEEVEVQKKFVRGPSIGTIEHTIAIADAVKTSKTFHVESVDAVVSSDGLADSTELLERPLTRQRRSKETASKNLDSCLSTTPIIRRLAFLKANGEKLWCCIGKRRAGDVSANNAKRVRESSQTREQLRLEKITKVSNELALQQDFSHYDVMYMKGGSIWAMRREQSISASCTFSSCDLASSSSTLSIRVIAKKMSLRKPSQFEASEKTMFISNLIETSAKLFLESLSTVCVFHDCDGEVDVMALEAVPKSKITRSRFAVSTSGERKHCVCGNEKFGPLHSRKQLQRYARREFCEDVSPDFCSIQGCDSNQKIDNECLTSASSPTKTSKFKISSGFSRCVKFLSHSKRTCQYSITLLEKGFESTSAVIRERRVKLAKSFKNTTLISTECTLPTSRTFRNCAKFFVGDVYASPNLDRSIPGYPFPTLGAVEFVIPCKDSAQVSWKYTTNETDATAANDQYVSESGSPLSSSAIHKEEDGVKVIESQRATEKNELTCKYGVHLNGNDKKQLRKFSDQISLLLPHASHSEHSSTALQKIESSSKRPDSVAKSMHSRGSKPHVQSFRQASEECSVLNTVPGKAFALASLTIRESRSDVVQSFEKPATSENVERGFAVRWAVDDQATSSAKKATGRMERIPYVFDRRSHSVRADHAYIKTPESKETVVASLTVRAENVSTTPALLDGSVHENFGSAEQVVFSNDSTRAFMVSARRNSDAEMVLDNGEQRQFRAVFRSEPFGFPLNPTALLPETLAEDSVSRELPLRVPRPEFKSSSHAVAPNGSMSQENATVNVAFDRQARGKTSSQFETATYIIPASDADAVSETVCKVDIATDFVYDWRFAGGTHVGFGDHRVSTSTGQRNSPIAAFFKRNAASNQVVDQPDCAKECFVPVTGSDNAIFGENVLVSEGVAPSEAAQVAVCGHSRKFELPAVFHMPGGLSSNELAESGTQCTSGVLSFSQLSSRDAEASRRAGILAHVERANTPCSKQQFLAGQSVEKGSNSLRGSAFRNVASTSEADVTNHGSPTGWQRNGAIAAIRANVESPIPPFPSLIRRWRSDFIGSNSPTRIVPYVIRLRPPGQSFRQDDIVVPSGETAGSSTLPLVEELIGTDRRLSGRIYRATLSPYIVHTNYSGKK</sequence>
<feature type="compositionally biased region" description="Basic residues" evidence="1">
    <location>
        <begin position="1"/>
        <end position="11"/>
    </location>
</feature>
<feature type="region of interest" description="Disordered" evidence="1">
    <location>
        <begin position="737"/>
        <end position="776"/>
    </location>
</feature>
<evidence type="ECO:0000256" key="1">
    <source>
        <dbReference type="SAM" id="MobiDB-lite"/>
    </source>
</evidence>
<name>A0A085MTU6_9BILA</name>
<feature type="non-terminal residue" evidence="2">
    <location>
        <position position="1345"/>
    </location>
</feature>
<organism evidence="2">
    <name type="scientific">Trichuris suis</name>
    <name type="common">pig whipworm</name>
    <dbReference type="NCBI Taxonomy" id="68888"/>
    <lineage>
        <taxon>Eukaryota</taxon>
        <taxon>Metazoa</taxon>
        <taxon>Ecdysozoa</taxon>
        <taxon>Nematoda</taxon>
        <taxon>Enoplea</taxon>
        <taxon>Dorylaimia</taxon>
        <taxon>Trichinellida</taxon>
        <taxon>Trichuridae</taxon>
        <taxon>Trichuris</taxon>
    </lineage>
</organism>
<gene>
    <name evidence="2" type="ORF">M514_11838</name>
</gene>
<dbReference type="Proteomes" id="UP000030758">
    <property type="component" value="Unassembled WGS sequence"/>
</dbReference>
<proteinExistence type="predicted"/>